<name>A0A5B7FIR0_PORTR</name>
<gene>
    <name evidence="1" type="ORF">E2C01_040091</name>
</gene>
<dbReference type="AlphaFoldDB" id="A0A5B7FIR0"/>
<organism evidence="1 2">
    <name type="scientific">Portunus trituberculatus</name>
    <name type="common">Swimming crab</name>
    <name type="synonym">Neptunus trituberculatus</name>
    <dbReference type="NCBI Taxonomy" id="210409"/>
    <lineage>
        <taxon>Eukaryota</taxon>
        <taxon>Metazoa</taxon>
        <taxon>Ecdysozoa</taxon>
        <taxon>Arthropoda</taxon>
        <taxon>Crustacea</taxon>
        <taxon>Multicrustacea</taxon>
        <taxon>Malacostraca</taxon>
        <taxon>Eumalacostraca</taxon>
        <taxon>Eucarida</taxon>
        <taxon>Decapoda</taxon>
        <taxon>Pleocyemata</taxon>
        <taxon>Brachyura</taxon>
        <taxon>Eubrachyura</taxon>
        <taxon>Portunoidea</taxon>
        <taxon>Portunidae</taxon>
        <taxon>Portuninae</taxon>
        <taxon>Portunus</taxon>
    </lineage>
</organism>
<keyword evidence="2" id="KW-1185">Reference proteome</keyword>
<accession>A0A5B7FIR0</accession>
<dbReference type="Proteomes" id="UP000324222">
    <property type="component" value="Unassembled WGS sequence"/>
</dbReference>
<evidence type="ECO:0000313" key="1">
    <source>
        <dbReference type="EMBL" id="MPC46372.1"/>
    </source>
</evidence>
<dbReference type="EMBL" id="VSRR010007172">
    <property type="protein sequence ID" value="MPC46372.1"/>
    <property type="molecule type" value="Genomic_DNA"/>
</dbReference>
<evidence type="ECO:0000313" key="2">
    <source>
        <dbReference type="Proteomes" id="UP000324222"/>
    </source>
</evidence>
<proteinExistence type="predicted"/>
<protein>
    <submittedName>
        <fullName evidence="1">Uncharacterized protein</fullName>
    </submittedName>
</protein>
<reference evidence="1 2" key="1">
    <citation type="submission" date="2019-05" db="EMBL/GenBank/DDBJ databases">
        <title>Another draft genome of Portunus trituberculatus and its Hox gene families provides insights of decapod evolution.</title>
        <authorList>
            <person name="Jeong J.-H."/>
            <person name="Song I."/>
            <person name="Kim S."/>
            <person name="Choi T."/>
            <person name="Kim D."/>
            <person name="Ryu S."/>
            <person name="Kim W."/>
        </authorList>
    </citation>
    <scope>NUCLEOTIDE SEQUENCE [LARGE SCALE GENOMIC DNA]</scope>
    <source>
        <tissue evidence="1">Muscle</tissue>
    </source>
</reference>
<comment type="caution">
    <text evidence="1">The sequence shown here is derived from an EMBL/GenBank/DDBJ whole genome shotgun (WGS) entry which is preliminary data.</text>
</comment>
<sequence length="103" mass="11309">MLAGSNPCIPFGQGFGNKSVVEATRPIQSQGTALYVTHASPMSMAHNGHNHFHDLHTFHHLDKCEGMSVTLVLGVRIVETTHPTQVQDEVSWAMHSPPSLLWL</sequence>